<accession>B0DZV7</accession>
<reference evidence="1 2" key="1">
    <citation type="journal article" date="2008" name="Nature">
        <title>The genome of Laccaria bicolor provides insights into mycorrhizal symbiosis.</title>
        <authorList>
            <person name="Martin F."/>
            <person name="Aerts A."/>
            <person name="Ahren D."/>
            <person name="Brun A."/>
            <person name="Danchin E.G.J."/>
            <person name="Duchaussoy F."/>
            <person name="Gibon J."/>
            <person name="Kohler A."/>
            <person name="Lindquist E."/>
            <person name="Pereda V."/>
            <person name="Salamov A."/>
            <person name="Shapiro H.J."/>
            <person name="Wuyts J."/>
            <person name="Blaudez D."/>
            <person name="Buee M."/>
            <person name="Brokstein P."/>
            <person name="Canbaeck B."/>
            <person name="Cohen D."/>
            <person name="Courty P.E."/>
            <person name="Coutinho P.M."/>
            <person name="Delaruelle C."/>
            <person name="Detter J.C."/>
            <person name="Deveau A."/>
            <person name="DiFazio S."/>
            <person name="Duplessis S."/>
            <person name="Fraissinet-Tachet L."/>
            <person name="Lucic E."/>
            <person name="Frey-Klett P."/>
            <person name="Fourrey C."/>
            <person name="Feussner I."/>
            <person name="Gay G."/>
            <person name="Grimwood J."/>
            <person name="Hoegger P.J."/>
            <person name="Jain P."/>
            <person name="Kilaru S."/>
            <person name="Labbe J."/>
            <person name="Lin Y.C."/>
            <person name="Legue V."/>
            <person name="Le Tacon F."/>
            <person name="Marmeisse R."/>
            <person name="Melayah D."/>
            <person name="Montanini B."/>
            <person name="Muratet M."/>
            <person name="Nehls U."/>
            <person name="Niculita-Hirzel H."/>
            <person name="Oudot-Le Secq M.P."/>
            <person name="Peter M."/>
            <person name="Quesneville H."/>
            <person name="Rajashekar B."/>
            <person name="Reich M."/>
            <person name="Rouhier N."/>
            <person name="Schmutz J."/>
            <person name="Yin T."/>
            <person name="Chalot M."/>
            <person name="Henrissat B."/>
            <person name="Kuees U."/>
            <person name="Lucas S."/>
            <person name="Van de Peer Y."/>
            <person name="Podila G.K."/>
            <person name="Polle A."/>
            <person name="Pukkila P.J."/>
            <person name="Richardson P.M."/>
            <person name="Rouze P."/>
            <person name="Sanders I.R."/>
            <person name="Stajich J.E."/>
            <person name="Tunlid A."/>
            <person name="Tuskan G."/>
            <person name="Grigoriev I.V."/>
        </authorList>
    </citation>
    <scope>NUCLEOTIDE SEQUENCE [LARGE SCALE GENOMIC DNA]</scope>
    <source>
        <strain evidence="2">S238N-H82 / ATCC MYA-4686</strain>
    </source>
</reference>
<dbReference type="Proteomes" id="UP000001194">
    <property type="component" value="Unassembled WGS sequence"/>
</dbReference>
<gene>
    <name evidence="1" type="ORF">LACBIDRAFT_315120</name>
</gene>
<evidence type="ECO:0000313" key="1">
    <source>
        <dbReference type="EMBL" id="EDQ99937.1"/>
    </source>
</evidence>
<evidence type="ECO:0000313" key="2">
    <source>
        <dbReference type="Proteomes" id="UP000001194"/>
    </source>
</evidence>
<proteinExistence type="predicted"/>
<organism evidence="2">
    <name type="scientific">Laccaria bicolor (strain S238N-H82 / ATCC MYA-4686)</name>
    <name type="common">Bicoloured deceiver</name>
    <name type="synonym">Laccaria laccata var. bicolor</name>
    <dbReference type="NCBI Taxonomy" id="486041"/>
    <lineage>
        <taxon>Eukaryota</taxon>
        <taxon>Fungi</taxon>
        <taxon>Dikarya</taxon>
        <taxon>Basidiomycota</taxon>
        <taxon>Agaricomycotina</taxon>
        <taxon>Agaricomycetes</taxon>
        <taxon>Agaricomycetidae</taxon>
        <taxon>Agaricales</taxon>
        <taxon>Agaricineae</taxon>
        <taxon>Hydnangiaceae</taxon>
        <taxon>Laccaria</taxon>
    </lineage>
</organism>
<dbReference type="EMBL" id="DS547157">
    <property type="protein sequence ID" value="EDQ99937.1"/>
    <property type="molecule type" value="Genomic_DNA"/>
</dbReference>
<protein>
    <submittedName>
        <fullName evidence="1">Predicted protein</fullName>
    </submittedName>
</protein>
<dbReference type="AlphaFoldDB" id="B0DZV7"/>
<dbReference type="RefSeq" id="XP_001889480.1">
    <property type="nucleotide sequence ID" value="XM_001889445.1"/>
</dbReference>
<dbReference type="KEGG" id="lbc:LACBIDRAFT_315120"/>
<sequence>MTDCQTKVSAPRRVDPPAISLRPCCAQCRMHAFLPVAIYGKCSSRRLPLKLCFLKI</sequence>
<dbReference type="GeneID" id="6085090"/>
<dbReference type="InParanoid" id="B0DZV7"/>
<name>B0DZV7_LACBS</name>
<keyword evidence="2" id="KW-1185">Reference proteome</keyword>
<dbReference type="HOGENOM" id="CLU_3014592_0_0_1"/>